<dbReference type="SUPFAM" id="SSF54211">
    <property type="entry name" value="Ribosomal protein S5 domain 2-like"/>
    <property type="match status" value="1"/>
</dbReference>
<organism evidence="16 17">
    <name type="scientific">Terribacillus saccharophilus</name>
    <dbReference type="NCBI Taxonomy" id="361277"/>
    <lineage>
        <taxon>Bacteria</taxon>
        <taxon>Bacillati</taxon>
        <taxon>Bacillota</taxon>
        <taxon>Bacilli</taxon>
        <taxon>Bacillales</taxon>
        <taxon>Bacillaceae</taxon>
        <taxon>Terribacillus</taxon>
    </lineage>
</organism>
<feature type="binding site" evidence="11">
    <location>
        <begin position="35"/>
        <end position="38"/>
    </location>
    <ligand>
        <name>substrate</name>
    </ligand>
</feature>
<dbReference type="GO" id="GO:0000287">
    <property type="term" value="F:magnesium ion binding"/>
    <property type="evidence" value="ECO:0007669"/>
    <property type="project" value="UniProtKB-UniRule"/>
</dbReference>
<evidence type="ECO:0000256" key="8">
    <source>
        <dbReference type="ARBA" id="ARBA00022842"/>
    </source>
</evidence>
<comment type="function">
    <text evidence="11">Catalyzes the transfer of the gamma-phosphate of ATP to D-galactose to form alpha-D-galactose-1-phosphate (Gal-1-P).</text>
</comment>
<evidence type="ECO:0000259" key="14">
    <source>
        <dbReference type="Pfam" id="PF08544"/>
    </source>
</evidence>
<feature type="domain" description="GHMP kinase C-terminal" evidence="14">
    <location>
        <begin position="286"/>
        <end position="368"/>
    </location>
</feature>
<feature type="binding site" evidence="11">
    <location>
        <position position="226"/>
    </location>
    <ligand>
        <name>substrate</name>
    </ligand>
</feature>
<dbReference type="Pfam" id="PF08544">
    <property type="entry name" value="GHMP_kinases_C"/>
    <property type="match status" value="1"/>
</dbReference>
<comment type="caution">
    <text evidence="16">The sequence shown here is derived from an EMBL/GenBank/DDBJ whole genome shotgun (WGS) entry which is preliminary data.</text>
</comment>
<dbReference type="PIRSF" id="PIRSF000530">
    <property type="entry name" value="Galactokinase"/>
    <property type="match status" value="1"/>
</dbReference>
<dbReference type="InterPro" id="IPR019741">
    <property type="entry name" value="Galactokinase_CS"/>
</dbReference>
<dbReference type="GO" id="GO:0005524">
    <property type="term" value="F:ATP binding"/>
    <property type="evidence" value="ECO:0007669"/>
    <property type="project" value="UniProtKB-UniRule"/>
</dbReference>
<dbReference type="GO" id="GO:0005829">
    <property type="term" value="C:cytosol"/>
    <property type="evidence" value="ECO:0007669"/>
    <property type="project" value="TreeGrafter"/>
</dbReference>
<dbReference type="InterPro" id="IPR036554">
    <property type="entry name" value="GHMP_kinase_C_sf"/>
</dbReference>
<evidence type="ECO:0000256" key="2">
    <source>
        <dbReference type="ARBA" id="ARBA00022490"/>
    </source>
</evidence>
<evidence type="ECO:0000256" key="4">
    <source>
        <dbReference type="ARBA" id="ARBA00022723"/>
    </source>
</evidence>
<keyword evidence="3 11" id="KW-0808">Transferase</keyword>
<dbReference type="FunFam" id="3.30.70.890:FF:000001">
    <property type="entry name" value="Galactokinase"/>
    <property type="match status" value="1"/>
</dbReference>
<evidence type="ECO:0000256" key="10">
    <source>
        <dbReference type="ARBA" id="ARBA00023277"/>
    </source>
</evidence>
<evidence type="ECO:0000256" key="5">
    <source>
        <dbReference type="ARBA" id="ARBA00022741"/>
    </source>
</evidence>
<feature type="domain" description="Galactokinase N-terminal" evidence="15">
    <location>
        <begin position="10"/>
        <end position="57"/>
    </location>
</feature>
<dbReference type="InterPro" id="IPR020568">
    <property type="entry name" value="Ribosomal_Su5_D2-typ_SF"/>
</dbReference>
<dbReference type="AlphaFoldDB" id="A0A268HFA9"/>
<evidence type="ECO:0000313" key="17">
    <source>
        <dbReference type="Proteomes" id="UP000216475"/>
    </source>
</evidence>
<dbReference type="InterPro" id="IPR006206">
    <property type="entry name" value="Mevalonate/galactokinase"/>
</dbReference>
<keyword evidence="10 11" id="KW-0119">Carbohydrate metabolism</keyword>
<keyword evidence="2 11" id="KW-0963">Cytoplasm</keyword>
<feature type="binding site" evidence="11">
    <location>
        <position position="132"/>
    </location>
    <ligand>
        <name>Mg(2+)</name>
        <dbReference type="ChEBI" id="CHEBI:18420"/>
    </ligand>
</feature>
<dbReference type="PRINTS" id="PR00959">
    <property type="entry name" value="MEVGALKINASE"/>
</dbReference>
<comment type="catalytic activity">
    <reaction evidence="11">
        <text>alpha-D-galactose + ATP = alpha-D-galactose 1-phosphate + ADP + H(+)</text>
        <dbReference type="Rhea" id="RHEA:13553"/>
        <dbReference type="ChEBI" id="CHEBI:15378"/>
        <dbReference type="ChEBI" id="CHEBI:28061"/>
        <dbReference type="ChEBI" id="CHEBI:30616"/>
        <dbReference type="ChEBI" id="CHEBI:58336"/>
        <dbReference type="ChEBI" id="CHEBI:456216"/>
        <dbReference type="EC" id="2.7.1.6"/>
    </reaction>
</comment>
<dbReference type="InterPro" id="IPR006204">
    <property type="entry name" value="GHMP_kinase_N_dom"/>
</dbReference>
<dbReference type="UniPathway" id="UPA00214"/>
<name>A0A268HFA9_9BACI</name>
<protein>
    <recommendedName>
        <fullName evidence="11 12">Galactokinase</fullName>
        <ecNumber evidence="11 12">2.7.1.6</ecNumber>
    </recommendedName>
    <alternativeName>
        <fullName evidence="11">Galactose kinase</fullName>
    </alternativeName>
</protein>
<dbReference type="FunFam" id="3.30.230.10:FF:000017">
    <property type="entry name" value="Galactokinase"/>
    <property type="match status" value="1"/>
</dbReference>
<evidence type="ECO:0000256" key="6">
    <source>
        <dbReference type="ARBA" id="ARBA00022777"/>
    </source>
</evidence>
<dbReference type="Pfam" id="PF10509">
    <property type="entry name" value="GalKase_gal_bdg"/>
    <property type="match status" value="1"/>
</dbReference>
<evidence type="ECO:0000256" key="9">
    <source>
        <dbReference type="ARBA" id="ARBA00023144"/>
    </source>
</evidence>
<dbReference type="PROSITE" id="PS00106">
    <property type="entry name" value="GALACTOKINASE"/>
    <property type="match status" value="1"/>
</dbReference>
<dbReference type="Gene3D" id="3.30.230.10">
    <property type="match status" value="1"/>
</dbReference>
<feature type="binding site" evidence="11">
    <location>
        <begin position="126"/>
        <end position="132"/>
    </location>
    <ligand>
        <name>ATP</name>
        <dbReference type="ChEBI" id="CHEBI:30616"/>
    </ligand>
</feature>
<keyword evidence="6 11" id="KW-0418">Kinase</keyword>
<dbReference type="InterPro" id="IPR013750">
    <property type="entry name" value="GHMP_kinase_C_dom"/>
</dbReference>
<keyword evidence="8 11" id="KW-0460">Magnesium</keyword>
<dbReference type="EC" id="2.7.1.6" evidence="11 12"/>
<evidence type="ECO:0000259" key="15">
    <source>
        <dbReference type="Pfam" id="PF10509"/>
    </source>
</evidence>
<dbReference type="GO" id="GO:0006012">
    <property type="term" value="P:galactose metabolic process"/>
    <property type="evidence" value="ECO:0007669"/>
    <property type="project" value="UniProtKB-UniRule"/>
</dbReference>
<dbReference type="InterPro" id="IPR019539">
    <property type="entry name" value="GalKase_N"/>
</dbReference>
<feature type="site" description="Transition state stabilizer" evidence="11">
    <location>
        <position position="29"/>
    </location>
</feature>
<proteinExistence type="inferred from homology"/>
<dbReference type="PROSITE" id="PS00627">
    <property type="entry name" value="GHMP_KINASES_ATP"/>
    <property type="match status" value="1"/>
</dbReference>
<reference evidence="16 17" key="1">
    <citation type="submission" date="2017-07" db="EMBL/GenBank/DDBJ databases">
        <title>Isolation and whole genome analysis of endospore-forming bacteria from heroin.</title>
        <authorList>
            <person name="Kalinowski J."/>
            <person name="Ahrens B."/>
            <person name="Al-Dilaimi A."/>
            <person name="Winkler A."/>
            <person name="Wibberg D."/>
            <person name="Schleenbecker U."/>
            <person name="Ruckert C."/>
            <person name="Wolfel R."/>
            <person name="Grass G."/>
        </authorList>
    </citation>
    <scope>NUCLEOTIDE SEQUENCE [LARGE SCALE GENOMIC DNA]</scope>
    <source>
        <strain evidence="16 17">7509</strain>
    </source>
</reference>
<dbReference type="InterPro" id="IPR006203">
    <property type="entry name" value="GHMP_knse_ATP-bd_CS"/>
</dbReference>
<keyword evidence="5 11" id="KW-0547">Nucleotide-binding</keyword>
<dbReference type="InterPro" id="IPR022963">
    <property type="entry name" value="Galactokinase_bac"/>
</dbReference>
<dbReference type="GO" id="GO:0004335">
    <property type="term" value="F:galactokinase activity"/>
    <property type="evidence" value="ECO:0007669"/>
    <property type="project" value="UniProtKB-UniRule"/>
</dbReference>
<comment type="similarity">
    <text evidence="1 11">Belongs to the GHMP kinase family. GalK subfamily.</text>
</comment>
<sequence>MTFNPNLTASFQEIFQTADTPRQFFAPGRINLIGEHTDYNGGHVFPAAISYGTYALAVKRSDNLLRFYSMNFSENGIIERTLDDLAYRSEDDWANYPKGVLLYLQQTTGKITSGLDILFYGDIPNGAGLSSSASIELVTGVLADSIYGLEMERIPLVQLGQRVENEYIGVNSGIMDQFSVGMGKQGHAILLDCNTLDYEHAPVDLSEHVILIANTNKQRTLSGSKYNERRSECEAALQDLQQKLKINSLGELTPNTFEQHHTLISNPVHVKRARHAVYENNRTIEALKKLQKHDLAAFGELMNDSHRSLRDDYEVTGQELDTIVEAAWAQDGVLGARMTGAGFGGCAIALVEKDKADAVQAGIQQHYKEKIGYEATFYTATIGDGAKELA</sequence>
<comment type="pathway">
    <text evidence="11">Carbohydrate metabolism; galactose metabolism.</text>
</comment>
<dbReference type="Proteomes" id="UP000216475">
    <property type="component" value="Unassembled WGS sequence"/>
</dbReference>
<feature type="binding site" evidence="11">
    <location>
        <position position="69"/>
    </location>
    <ligand>
        <name>ATP</name>
        <dbReference type="ChEBI" id="CHEBI:30616"/>
    </ligand>
</feature>
<keyword evidence="4 11" id="KW-0479">Metal-binding</keyword>
<evidence type="ECO:0000256" key="7">
    <source>
        <dbReference type="ARBA" id="ARBA00022840"/>
    </source>
</evidence>
<feature type="binding site" evidence="11">
    <location>
        <position position="164"/>
    </location>
    <ligand>
        <name>Mg(2+)</name>
        <dbReference type="ChEBI" id="CHEBI:18420"/>
    </ligand>
</feature>
<gene>
    <name evidence="11" type="primary">galK</name>
    <name evidence="16" type="ORF">CHI12_06125</name>
</gene>
<dbReference type="InterPro" id="IPR014721">
    <property type="entry name" value="Ribsml_uS5_D2-typ_fold_subgr"/>
</dbReference>
<evidence type="ECO:0000313" key="16">
    <source>
        <dbReference type="EMBL" id="PAE08563.1"/>
    </source>
</evidence>
<dbReference type="PANTHER" id="PTHR10457">
    <property type="entry name" value="MEVALONATE KINASE/GALACTOKINASE"/>
    <property type="match status" value="1"/>
</dbReference>
<dbReference type="InterPro" id="IPR000705">
    <property type="entry name" value="Galactokinase"/>
</dbReference>
<evidence type="ECO:0000256" key="12">
    <source>
        <dbReference type="NCBIfam" id="TIGR00131"/>
    </source>
</evidence>
<dbReference type="EMBL" id="NPBH01000017">
    <property type="protein sequence ID" value="PAE08563.1"/>
    <property type="molecule type" value="Genomic_DNA"/>
</dbReference>
<feature type="domain" description="GHMP kinase N-terminal" evidence="13">
    <location>
        <begin position="95"/>
        <end position="183"/>
    </location>
</feature>
<keyword evidence="7 11" id="KW-0067">ATP-binding</keyword>
<dbReference type="NCBIfam" id="TIGR00131">
    <property type="entry name" value="gal_kin"/>
    <property type="match status" value="1"/>
</dbReference>
<dbReference type="RefSeq" id="WP_095269065.1">
    <property type="nucleotide sequence ID" value="NZ_JBIVTN010000004.1"/>
</dbReference>
<evidence type="ECO:0000256" key="11">
    <source>
        <dbReference type="HAMAP-Rule" id="MF_00246"/>
    </source>
</evidence>
<evidence type="ECO:0000259" key="13">
    <source>
        <dbReference type="Pfam" id="PF00288"/>
    </source>
</evidence>
<evidence type="ECO:0000256" key="1">
    <source>
        <dbReference type="ARBA" id="ARBA00006566"/>
    </source>
</evidence>
<feature type="active site" description="Proton acceptor" evidence="11">
    <location>
        <position position="176"/>
    </location>
</feature>
<dbReference type="Gene3D" id="3.30.70.890">
    <property type="entry name" value="GHMP kinase, C-terminal domain"/>
    <property type="match status" value="1"/>
</dbReference>
<dbReference type="NCBIfam" id="NF003705">
    <property type="entry name" value="PRK05322.1"/>
    <property type="match status" value="1"/>
</dbReference>
<accession>A0A268HFA9</accession>
<dbReference type="SUPFAM" id="SSF55060">
    <property type="entry name" value="GHMP Kinase, C-terminal domain"/>
    <property type="match status" value="1"/>
</dbReference>
<evidence type="ECO:0000256" key="3">
    <source>
        <dbReference type="ARBA" id="ARBA00022679"/>
    </source>
</evidence>
<keyword evidence="9 11" id="KW-0299">Galactose metabolism</keyword>
<dbReference type="HAMAP" id="MF_00246">
    <property type="entry name" value="Galactokinase"/>
    <property type="match status" value="1"/>
</dbReference>
<comment type="subcellular location">
    <subcellularLocation>
        <location evidence="11">Cytoplasm</location>
    </subcellularLocation>
</comment>
<dbReference type="PANTHER" id="PTHR10457:SF7">
    <property type="entry name" value="GALACTOKINASE-RELATED"/>
    <property type="match status" value="1"/>
</dbReference>
<dbReference type="PRINTS" id="PR00473">
    <property type="entry name" value="GALCTOKINASE"/>
</dbReference>
<dbReference type="Pfam" id="PF00288">
    <property type="entry name" value="GHMP_kinases_N"/>
    <property type="match status" value="1"/>
</dbReference>